<evidence type="ECO:0000256" key="10">
    <source>
        <dbReference type="ARBA" id="ARBA00070925"/>
    </source>
</evidence>
<dbReference type="GO" id="GO:0005829">
    <property type="term" value="C:cytosol"/>
    <property type="evidence" value="ECO:0007669"/>
    <property type="project" value="TreeGrafter"/>
</dbReference>
<evidence type="ECO:0000259" key="11">
    <source>
        <dbReference type="PROSITE" id="PS51193"/>
    </source>
</evidence>
<evidence type="ECO:0000256" key="5">
    <source>
        <dbReference type="ARBA" id="ARBA00022741"/>
    </source>
</evidence>
<dbReference type="InterPro" id="IPR011545">
    <property type="entry name" value="DEAD/DEAH_box_helicase_dom"/>
</dbReference>
<dbReference type="Proteomes" id="UP000033166">
    <property type="component" value="Chromosome I"/>
</dbReference>
<dbReference type="AlphaFoldDB" id="A0A0D6DWI0"/>
<protein>
    <recommendedName>
        <fullName evidence="10">DNA polymerase III polC-type</fullName>
    </recommendedName>
</protein>
<dbReference type="GO" id="GO:0003677">
    <property type="term" value="F:DNA binding"/>
    <property type="evidence" value="ECO:0007669"/>
    <property type="project" value="InterPro"/>
</dbReference>
<dbReference type="Gene3D" id="3.40.50.300">
    <property type="entry name" value="P-loop containing nucleotide triphosphate hydrolases"/>
    <property type="match status" value="2"/>
</dbReference>
<evidence type="ECO:0000313" key="13">
    <source>
        <dbReference type="Proteomes" id="UP000033166"/>
    </source>
</evidence>
<dbReference type="Pfam" id="PF13307">
    <property type="entry name" value="Helicase_C_2"/>
    <property type="match status" value="1"/>
</dbReference>
<keyword evidence="9" id="KW-0239">DNA-directed DNA polymerase</keyword>
<keyword evidence="12" id="KW-0347">Helicase</keyword>
<reference evidence="13" key="1">
    <citation type="submission" date="2015-01" db="EMBL/GenBank/DDBJ databases">
        <authorList>
            <person name="Andreevskaya M."/>
        </authorList>
    </citation>
    <scope>NUCLEOTIDE SEQUENCE [LARGE SCALE GENOMIC DNA]</scope>
    <source>
        <strain evidence="13">MKFS47</strain>
    </source>
</reference>
<dbReference type="CDD" id="cd06127">
    <property type="entry name" value="DEDDh"/>
    <property type="match status" value="1"/>
</dbReference>
<dbReference type="Pfam" id="PF00929">
    <property type="entry name" value="RNase_T"/>
    <property type="match status" value="1"/>
</dbReference>
<evidence type="ECO:0000256" key="3">
    <source>
        <dbReference type="ARBA" id="ARBA00022705"/>
    </source>
</evidence>
<evidence type="ECO:0000256" key="6">
    <source>
        <dbReference type="ARBA" id="ARBA00022801"/>
    </source>
</evidence>
<evidence type="ECO:0000256" key="4">
    <source>
        <dbReference type="ARBA" id="ARBA00022722"/>
    </source>
</evidence>
<evidence type="ECO:0000313" key="12">
    <source>
        <dbReference type="EMBL" id="CEN27850.1"/>
    </source>
</evidence>
<evidence type="ECO:0000256" key="1">
    <source>
        <dbReference type="ARBA" id="ARBA00022679"/>
    </source>
</evidence>
<dbReference type="InterPro" id="IPR036397">
    <property type="entry name" value="RNaseH_sf"/>
</dbReference>
<keyword evidence="4" id="KW-0540">Nuclease</keyword>
<dbReference type="NCBIfam" id="TIGR00573">
    <property type="entry name" value="dnaq"/>
    <property type="match status" value="1"/>
</dbReference>
<dbReference type="InterPro" id="IPR013520">
    <property type="entry name" value="Ribonucl_H"/>
</dbReference>
<evidence type="ECO:0000256" key="7">
    <source>
        <dbReference type="ARBA" id="ARBA00022839"/>
    </source>
</evidence>
<evidence type="ECO:0000256" key="9">
    <source>
        <dbReference type="ARBA" id="ARBA00022932"/>
    </source>
</evidence>
<keyword evidence="8" id="KW-0067">ATP-binding</keyword>
<dbReference type="Gene3D" id="3.30.420.10">
    <property type="entry name" value="Ribonuclease H-like superfamily/Ribonuclease H"/>
    <property type="match status" value="1"/>
</dbReference>
<dbReference type="KEGG" id="lpk:LACPI_0650"/>
<dbReference type="PROSITE" id="PS51193">
    <property type="entry name" value="HELICASE_ATP_BIND_2"/>
    <property type="match status" value="1"/>
</dbReference>
<dbReference type="GO" id="GO:0005524">
    <property type="term" value="F:ATP binding"/>
    <property type="evidence" value="ECO:0007669"/>
    <property type="project" value="UniProtKB-KW"/>
</dbReference>
<dbReference type="InterPro" id="IPR014013">
    <property type="entry name" value="Helic_SF1/SF2_ATP-bd_DinG/Rad3"/>
</dbReference>
<dbReference type="SMART" id="SM00491">
    <property type="entry name" value="HELICc2"/>
    <property type="match status" value="1"/>
</dbReference>
<dbReference type="HOGENOM" id="CLU_012117_1_2_9"/>
<keyword evidence="6" id="KW-0378">Hydrolase</keyword>
<evidence type="ECO:0000256" key="8">
    <source>
        <dbReference type="ARBA" id="ARBA00022840"/>
    </source>
</evidence>
<sequence length="785" mass="89203">MMIMTKYAVVDLEATSASHTSKIIQIGIAIVEGGKITKTYQTDVNPHEALDFHITALTGITTAQVERAPDFREIMPAVADILQDCIFVAHNVKFDYQLLARTFEQHGASLDMPRVDTIELARVFYPSLKKYGLESLSHVLNLQHDRPHEALSDAYATANLLIKMQEKMANLPKNVLSEILHHATDNLVYETPCVISEQLKVANRKHADMIKVNHIATLKPYFSENKNLVKKNFRANLKLLKLDERTQQKTFAEIVRERLTDPTASFIEAPTGIGKTYAYLLTLLGQGKQVIVSVPTKVLQDQLMEDLAPIFKAKFGVNFAKILGTRNYISLEKFSKLLYTCDDGKNFEIFKMKILVWLTETKTGELDEVSPTMTSHTYLDSIRHTGDARQGQLHYEQDFWQLTQQKSKNAQVIVINHAYLAERIVDQTEMFEHKVLLVDEAQQLFSVLENAQQKSVKILDELVKVVSHTSQLRKRLVERLTYQVSLRQLDIEKIRLDATELGLDAITDVLANPDDFIWMQDHVLKSSPTDFLNFSAMIPKATKVYLIGATLAMSETKAVFPELLGFSDYTFDTVAADKITNQKVFVATDSPDITTLSPQEYADFLSEKIQELKKLGKPMLVLFTSHASLALTAQALSDAHVNFLHADEIGDASRVKKKFDEQHNPILLGSKRFWEGVDFDKQDELLLVITRLPFSVPDDILIRKYAKRFKNPFYDFSVPLATLQLKQAFGRVNRRKQQQSSVLIFDKRLAGKTYAKKMVSKLGQTYEIDFLPFDEITDQTKIFLG</sequence>
<dbReference type="PANTHER" id="PTHR30231:SF41">
    <property type="entry name" value="DNA POLYMERASE III SUBUNIT EPSILON"/>
    <property type="match status" value="1"/>
</dbReference>
<dbReference type="GO" id="GO:0016818">
    <property type="term" value="F:hydrolase activity, acting on acid anhydrides, in phosphorus-containing anhydrides"/>
    <property type="evidence" value="ECO:0007669"/>
    <property type="project" value="InterPro"/>
</dbReference>
<proteinExistence type="predicted"/>
<dbReference type="STRING" id="1364.LP2241_20263"/>
<organism evidence="12 13">
    <name type="scientific">Pseudolactococcus piscium MKFS47</name>
    <dbReference type="NCBI Taxonomy" id="297352"/>
    <lineage>
        <taxon>Bacteria</taxon>
        <taxon>Bacillati</taxon>
        <taxon>Bacillota</taxon>
        <taxon>Bacilli</taxon>
        <taxon>Lactobacillales</taxon>
        <taxon>Streptococcaceae</taxon>
        <taxon>Pseudolactococcus</taxon>
    </lineage>
</organism>
<accession>A0A0D6DWI0</accession>
<keyword evidence="3" id="KW-0235">DNA replication</keyword>
<dbReference type="InterPro" id="IPR027417">
    <property type="entry name" value="P-loop_NTPase"/>
</dbReference>
<keyword evidence="1" id="KW-0808">Transferase</keyword>
<dbReference type="InterPro" id="IPR012337">
    <property type="entry name" value="RNaseH-like_sf"/>
</dbReference>
<dbReference type="InterPro" id="IPR006054">
    <property type="entry name" value="DnaQ"/>
</dbReference>
<dbReference type="SUPFAM" id="SSF53098">
    <property type="entry name" value="Ribonuclease H-like"/>
    <property type="match status" value="1"/>
</dbReference>
<dbReference type="EMBL" id="LN774769">
    <property type="protein sequence ID" value="CEN27850.1"/>
    <property type="molecule type" value="Genomic_DNA"/>
</dbReference>
<feature type="domain" description="Helicase ATP-binding" evidence="11">
    <location>
        <begin position="234"/>
        <end position="498"/>
    </location>
</feature>
<keyword evidence="5" id="KW-0547">Nucleotide-binding</keyword>
<dbReference type="GO" id="GO:0008408">
    <property type="term" value="F:3'-5' exonuclease activity"/>
    <property type="evidence" value="ECO:0007669"/>
    <property type="project" value="TreeGrafter"/>
</dbReference>
<keyword evidence="2" id="KW-0548">Nucleotidyltransferase</keyword>
<dbReference type="GO" id="GO:0045004">
    <property type="term" value="P:DNA replication proofreading"/>
    <property type="evidence" value="ECO:0007669"/>
    <property type="project" value="TreeGrafter"/>
</dbReference>
<name>A0A0D6DWI0_9LACT</name>
<dbReference type="PANTHER" id="PTHR30231">
    <property type="entry name" value="DNA POLYMERASE III SUBUNIT EPSILON"/>
    <property type="match status" value="1"/>
</dbReference>
<dbReference type="GO" id="GO:0003887">
    <property type="term" value="F:DNA-directed DNA polymerase activity"/>
    <property type="evidence" value="ECO:0007669"/>
    <property type="project" value="UniProtKB-KW"/>
</dbReference>
<dbReference type="SMART" id="SM00479">
    <property type="entry name" value="EXOIII"/>
    <property type="match status" value="1"/>
</dbReference>
<gene>
    <name evidence="12" type="ORF">LACPI_0650</name>
</gene>
<dbReference type="GO" id="GO:0004386">
    <property type="term" value="F:helicase activity"/>
    <property type="evidence" value="ECO:0007669"/>
    <property type="project" value="UniProtKB-KW"/>
</dbReference>
<dbReference type="InterPro" id="IPR006555">
    <property type="entry name" value="ATP-dep_Helicase_C"/>
</dbReference>
<dbReference type="Pfam" id="PF00270">
    <property type="entry name" value="DEAD"/>
    <property type="match status" value="1"/>
</dbReference>
<dbReference type="SMART" id="SM00487">
    <property type="entry name" value="DEXDc"/>
    <property type="match status" value="1"/>
</dbReference>
<dbReference type="InterPro" id="IPR014001">
    <property type="entry name" value="Helicase_ATP-bd"/>
</dbReference>
<dbReference type="FunFam" id="3.30.420.10:FF:000045">
    <property type="entry name" value="3'-5' exonuclease DinG"/>
    <property type="match status" value="1"/>
</dbReference>
<keyword evidence="7" id="KW-0269">Exonuclease</keyword>
<dbReference type="SUPFAM" id="SSF52540">
    <property type="entry name" value="P-loop containing nucleoside triphosphate hydrolases"/>
    <property type="match status" value="1"/>
</dbReference>
<evidence type="ECO:0000256" key="2">
    <source>
        <dbReference type="ARBA" id="ARBA00022695"/>
    </source>
</evidence>